<organism evidence="2 3">
    <name type="scientific">Yersinia proxima</name>
    <dbReference type="NCBI Taxonomy" id="2890316"/>
    <lineage>
        <taxon>Bacteria</taxon>
        <taxon>Pseudomonadati</taxon>
        <taxon>Pseudomonadota</taxon>
        <taxon>Gammaproteobacteria</taxon>
        <taxon>Enterobacterales</taxon>
        <taxon>Yersiniaceae</taxon>
        <taxon>Yersinia</taxon>
    </lineage>
</organism>
<dbReference type="Proteomes" id="UP001629523">
    <property type="component" value="Unassembled WGS sequence"/>
</dbReference>
<accession>A0ABW9F039</accession>
<evidence type="ECO:0000313" key="2">
    <source>
        <dbReference type="EMBL" id="MFM1347328.1"/>
    </source>
</evidence>
<dbReference type="SUPFAM" id="SSF52402">
    <property type="entry name" value="Adenine nucleotide alpha hydrolases-like"/>
    <property type="match status" value="1"/>
</dbReference>
<reference evidence="2 3" key="1">
    <citation type="journal article" date="2024" name="Infect. Genet. Evol.">
        <title>Characteristics and comparative genome analysis of Yersinia enterocolitica and related species associated with human infections in Switzerland 2019-2023.</title>
        <authorList>
            <person name="Stevens M.J.A."/>
            <person name="Horlbog J.A."/>
            <person name="Diethelm A."/>
            <person name="Stephan R."/>
            <person name="Nuesch-Inderbinen M."/>
        </authorList>
    </citation>
    <scope>NUCLEOTIDE SEQUENCE [LARGE SCALE GENOMIC DNA]</scope>
    <source>
        <strain evidence="2 3">N20-0302</strain>
    </source>
</reference>
<protein>
    <submittedName>
        <fullName evidence="2">Phosphoadenosine phosphosulfate reductase family protein</fullName>
    </submittedName>
</protein>
<dbReference type="EMBL" id="JBBEST010000004">
    <property type="protein sequence ID" value="MFM1347328.1"/>
    <property type="molecule type" value="Genomic_DNA"/>
</dbReference>
<sequence>MKIFSYPHGLVPIDLRAFASDAISIISMSGGKDSLAQSLLAHEAGVNHIRVFADTGHEHPQTMEYLDYLENQLGPIVRVKADFVRQINGKRDFIARVWPTTLVTECGLTPDQAAERVAEALEVLHPTGNPFLDLCMWKGRFPSTKARFCTFELKHAPIRDQIVIPMLEECDEVISWQGVRAQESPDRALLPEWETDADDTPGLNVYRPILNWTHEEVFALAKHHGIKPNPLYQQGCSRVGCMPCIHARKSELAEIFSRWPEEIARVARWERLVASCSRRGNSTFFPSTQDPRKSERRIECISVESHGIETYRDWALTTRGGSQFDLLASANDHAVCNSVYAGVCE</sequence>
<dbReference type="RefSeq" id="WP_099462262.1">
    <property type="nucleotide sequence ID" value="NZ_JBBEST010000004.1"/>
</dbReference>
<proteinExistence type="predicted"/>
<dbReference type="PANTHER" id="PTHR43196">
    <property type="entry name" value="SULFATE ADENYLYLTRANSFERASE SUBUNIT 2"/>
    <property type="match status" value="1"/>
</dbReference>
<comment type="caution">
    <text evidence="2">The sequence shown here is derived from an EMBL/GenBank/DDBJ whole genome shotgun (WGS) entry which is preliminary data.</text>
</comment>
<evidence type="ECO:0000259" key="1">
    <source>
        <dbReference type="Pfam" id="PF01507"/>
    </source>
</evidence>
<dbReference type="Gene3D" id="3.40.50.620">
    <property type="entry name" value="HUPs"/>
    <property type="match status" value="1"/>
</dbReference>
<gene>
    <name evidence="2" type="ORF">WFP14_12255</name>
</gene>
<dbReference type="InterPro" id="IPR014729">
    <property type="entry name" value="Rossmann-like_a/b/a_fold"/>
</dbReference>
<keyword evidence="3" id="KW-1185">Reference proteome</keyword>
<dbReference type="PANTHER" id="PTHR43196:SF2">
    <property type="entry name" value="PHOSPHOADENOSINE PHOSPHOSULFATE REDUCTASE"/>
    <property type="match status" value="1"/>
</dbReference>
<name>A0ABW9F039_9GAMM</name>
<feature type="domain" description="Phosphoadenosine phosphosulphate reductase" evidence="1">
    <location>
        <begin position="25"/>
        <end position="246"/>
    </location>
</feature>
<dbReference type="Pfam" id="PF01507">
    <property type="entry name" value="PAPS_reduct"/>
    <property type="match status" value="1"/>
</dbReference>
<dbReference type="InterPro" id="IPR050128">
    <property type="entry name" value="Sulfate_adenylyltrnsfr_sub2"/>
</dbReference>
<dbReference type="InterPro" id="IPR002500">
    <property type="entry name" value="PAPS_reduct_dom"/>
</dbReference>
<evidence type="ECO:0000313" key="3">
    <source>
        <dbReference type="Proteomes" id="UP001629523"/>
    </source>
</evidence>